<dbReference type="InterPro" id="IPR039426">
    <property type="entry name" value="TonB-dep_rcpt-like"/>
</dbReference>
<keyword evidence="6 14" id="KW-0812">Transmembrane</keyword>
<keyword evidence="4 14" id="KW-1134">Transmembrane beta strand</keyword>
<evidence type="ECO:0000256" key="2">
    <source>
        <dbReference type="ARBA" id="ARBA00009810"/>
    </source>
</evidence>
<feature type="chain" id="PRO_5017346824" evidence="16">
    <location>
        <begin position="20"/>
        <end position="702"/>
    </location>
</feature>
<keyword evidence="11 14" id="KW-0472">Membrane</keyword>
<keyword evidence="10 15" id="KW-0798">TonB box</keyword>
<dbReference type="InterPro" id="IPR000531">
    <property type="entry name" value="Beta-barrel_TonB"/>
</dbReference>
<dbReference type="FunCoup" id="A0A395JM15">
    <property type="interactions" value="40"/>
</dbReference>
<dbReference type="InterPro" id="IPR036942">
    <property type="entry name" value="Beta-barrel_TonB_sf"/>
</dbReference>
<feature type="signal peptide" evidence="16">
    <location>
        <begin position="1"/>
        <end position="19"/>
    </location>
</feature>
<keyword evidence="20" id="KW-1185">Reference proteome</keyword>
<keyword evidence="7 16" id="KW-0732">Signal</keyword>
<dbReference type="Proteomes" id="UP000253083">
    <property type="component" value="Unassembled WGS sequence"/>
</dbReference>
<evidence type="ECO:0000259" key="18">
    <source>
        <dbReference type="Pfam" id="PF07715"/>
    </source>
</evidence>
<proteinExistence type="inferred from homology"/>
<dbReference type="InterPro" id="IPR037066">
    <property type="entry name" value="Plug_dom_sf"/>
</dbReference>
<protein>
    <submittedName>
        <fullName evidence="19">Iron complex outermembrane receptor protein</fullName>
    </submittedName>
</protein>
<evidence type="ECO:0000256" key="5">
    <source>
        <dbReference type="ARBA" id="ARBA00022496"/>
    </source>
</evidence>
<evidence type="ECO:0000256" key="7">
    <source>
        <dbReference type="ARBA" id="ARBA00022729"/>
    </source>
</evidence>
<name>A0A395JM15_9GAMM</name>
<dbReference type="GO" id="GO:0015344">
    <property type="term" value="F:siderophore uptake transmembrane transporter activity"/>
    <property type="evidence" value="ECO:0007669"/>
    <property type="project" value="TreeGrafter"/>
</dbReference>
<dbReference type="GO" id="GO:0015891">
    <property type="term" value="P:siderophore transport"/>
    <property type="evidence" value="ECO:0007669"/>
    <property type="project" value="InterPro"/>
</dbReference>
<feature type="domain" description="TonB-dependent receptor-like beta-barrel" evidence="17">
    <location>
        <begin position="220"/>
        <end position="671"/>
    </location>
</feature>
<dbReference type="GO" id="GO:0038023">
    <property type="term" value="F:signaling receptor activity"/>
    <property type="evidence" value="ECO:0007669"/>
    <property type="project" value="InterPro"/>
</dbReference>
<keyword evidence="5" id="KW-0410">Iron transport</keyword>
<dbReference type="Gene3D" id="2.170.130.10">
    <property type="entry name" value="TonB-dependent receptor, plug domain"/>
    <property type="match status" value="1"/>
</dbReference>
<evidence type="ECO:0000256" key="6">
    <source>
        <dbReference type="ARBA" id="ARBA00022692"/>
    </source>
</evidence>
<keyword evidence="12 19" id="KW-0675">Receptor</keyword>
<evidence type="ECO:0000256" key="1">
    <source>
        <dbReference type="ARBA" id="ARBA00004571"/>
    </source>
</evidence>
<dbReference type="GO" id="GO:0009279">
    <property type="term" value="C:cell outer membrane"/>
    <property type="evidence" value="ECO:0007669"/>
    <property type="project" value="UniProtKB-SubCell"/>
</dbReference>
<dbReference type="PROSITE" id="PS52016">
    <property type="entry name" value="TONB_DEPENDENT_REC_3"/>
    <property type="match status" value="1"/>
</dbReference>
<evidence type="ECO:0000313" key="20">
    <source>
        <dbReference type="Proteomes" id="UP000253083"/>
    </source>
</evidence>
<evidence type="ECO:0000259" key="17">
    <source>
        <dbReference type="Pfam" id="PF00593"/>
    </source>
</evidence>
<comment type="similarity">
    <text evidence="2 14 15">Belongs to the TonB-dependent receptor family.</text>
</comment>
<evidence type="ECO:0000256" key="9">
    <source>
        <dbReference type="ARBA" id="ARBA00023065"/>
    </source>
</evidence>
<sequence length="702" mass="76845">MKLRSQLLLLALFSNGAFAQSQDGPLEEITVIGELSRYSATKSDTPILETARSLSVEDRQSLLDFGAVELADAYTYSAGVAGEAFGFSTRGDWVRVRGLDVPQYQDSLQSLFGNYNNTRPEVYTLEQVEILKGPASVLYGQGSPGGIVNTVSKRPNADASNELVVSFGNFNYQQIAADVNGQLDSQGHWLYRLIGLARESETQVQFVENNARVIAPSISYQPSDDTEVTLLLSYQDSKADAGAQFLPIAGTLIAAPNGEFIASDFNAGDPEFSYYDGTTESVTLLANHQLNDVWSTEFTARRTTGDRDYEQAWIALGFSADRYVRNADGSLYGGGLVPRSFYQAAAESEQNAVDLRFRADFDTGAVNHQLMIGGQYQDVTTNDSSAYAYALGYDFASAGPDAILGDRYWINVFAPQYGDVPSQDILDQYFYDAPASNVKDRGLYINNQMQVGNLHWNIGVRRDDVTNVTVGADVRQKDSSTSIASGLLYAFDSGVSPYLSYAESFQPVVGLDAVTGTPFQAQDGEQIEAGVKVQLPDNIGYITVAYFDIEQSNLLTSTPTGSTQAGGIDSVSGWELEAKFSLGKFEIETNLSQLDTQTQDGYRFTTVPEDQASSWVTYNPGNGFRAGLGARYTGESFDGVDTIETPSYTLIDAMLAYQMEHWVWRVNARNLADEEYQSTCISRGDCFQGERRSVIGSISYQF</sequence>
<evidence type="ECO:0000313" key="19">
    <source>
        <dbReference type="EMBL" id="RBP50654.1"/>
    </source>
</evidence>
<evidence type="ECO:0000256" key="11">
    <source>
        <dbReference type="ARBA" id="ARBA00023136"/>
    </source>
</evidence>
<dbReference type="InterPro" id="IPR010105">
    <property type="entry name" value="TonB_sidphr_rcpt"/>
</dbReference>
<dbReference type="NCBIfam" id="TIGR01783">
    <property type="entry name" value="TonB-siderophor"/>
    <property type="match status" value="1"/>
</dbReference>
<comment type="subcellular location">
    <subcellularLocation>
        <location evidence="1 14">Cell outer membrane</location>
        <topology evidence="1 14">Multi-pass membrane protein</topology>
    </subcellularLocation>
</comment>
<feature type="domain" description="TonB-dependent receptor plug" evidence="18">
    <location>
        <begin position="48"/>
        <end position="147"/>
    </location>
</feature>
<evidence type="ECO:0000256" key="13">
    <source>
        <dbReference type="ARBA" id="ARBA00023237"/>
    </source>
</evidence>
<evidence type="ECO:0000256" key="8">
    <source>
        <dbReference type="ARBA" id="ARBA00023004"/>
    </source>
</evidence>
<evidence type="ECO:0000256" key="15">
    <source>
        <dbReference type="RuleBase" id="RU003357"/>
    </source>
</evidence>
<keyword evidence="13 14" id="KW-0998">Cell outer membrane</keyword>
<keyword evidence="9" id="KW-0406">Ion transport</keyword>
<evidence type="ECO:0000256" key="14">
    <source>
        <dbReference type="PROSITE-ProRule" id="PRU01360"/>
    </source>
</evidence>
<dbReference type="AlphaFoldDB" id="A0A395JM15"/>
<evidence type="ECO:0000256" key="4">
    <source>
        <dbReference type="ARBA" id="ARBA00022452"/>
    </source>
</evidence>
<evidence type="ECO:0000256" key="10">
    <source>
        <dbReference type="ARBA" id="ARBA00023077"/>
    </source>
</evidence>
<organism evidence="19 20">
    <name type="scientific">Arenicella xantha</name>
    <dbReference type="NCBI Taxonomy" id="644221"/>
    <lineage>
        <taxon>Bacteria</taxon>
        <taxon>Pseudomonadati</taxon>
        <taxon>Pseudomonadota</taxon>
        <taxon>Gammaproteobacteria</taxon>
        <taxon>Arenicellales</taxon>
        <taxon>Arenicellaceae</taxon>
        <taxon>Arenicella</taxon>
    </lineage>
</organism>
<evidence type="ECO:0000256" key="16">
    <source>
        <dbReference type="SAM" id="SignalP"/>
    </source>
</evidence>
<keyword evidence="3 14" id="KW-0813">Transport</keyword>
<dbReference type="RefSeq" id="WP_113953497.1">
    <property type="nucleotide sequence ID" value="NZ_QNRT01000002.1"/>
</dbReference>
<dbReference type="CDD" id="cd01347">
    <property type="entry name" value="ligand_gated_channel"/>
    <property type="match status" value="1"/>
</dbReference>
<evidence type="ECO:0000256" key="12">
    <source>
        <dbReference type="ARBA" id="ARBA00023170"/>
    </source>
</evidence>
<dbReference type="SUPFAM" id="SSF56935">
    <property type="entry name" value="Porins"/>
    <property type="match status" value="1"/>
</dbReference>
<dbReference type="Gene3D" id="2.40.170.20">
    <property type="entry name" value="TonB-dependent receptor, beta-barrel domain"/>
    <property type="match status" value="1"/>
</dbReference>
<keyword evidence="8" id="KW-0408">Iron</keyword>
<dbReference type="OrthoDB" id="127311at2"/>
<comment type="caution">
    <text evidence="19">The sequence shown here is derived from an EMBL/GenBank/DDBJ whole genome shotgun (WGS) entry which is preliminary data.</text>
</comment>
<dbReference type="Pfam" id="PF00593">
    <property type="entry name" value="TonB_dep_Rec_b-barrel"/>
    <property type="match status" value="1"/>
</dbReference>
<evidence type="ECO:0000256" key="3">
    <source>
        <dbReference type="ARBA" id="ARBA00022448"/>
    </source>
</evidence>
<dbReference type="EMBL" id="QNRT01000002">
    <property type="protein sequence ID" value="RBP50654.1"/>
    <property type="molecule type" value="Genomic_DNA"/>
</dbReference>
<gene>
    <name evidence="19" type="ORF">DFR28_10265</name>
</gene>
<dbReference type="InterPro" id="IPR012910">
    <property type="entry name" value="Plug_dom"/>
</dbReference>
<dbReference type="Pfam" id="PF07715">
    <property type="entry name" value="Plug"/>
    <property type="match status" value="1"/>
</dbReference>
<dbReference type="PANTHER" id="PTHR32552">
    <property type="entry name" value="FERRICHROME IRON RECEPTOR-RELATED"/>
    <property type="match status" value="1"/>
</dbReference>
<dbReference type="PANTHER" id="PTHR32552:SF68">
    <property type="entry name" value="FERRICHROME OUTER MEMBRANE TRANSPORTER_PHAGE RECEPTOR"/>
    <property type="match status" value="1"/>
</dbReference>
<dbReference type="InParanoid" id="A0A395JM15"/>
<reference evidence="19 20" key="1">
    <citation type="submission" date="2018-06" db="EMBL/GenBank/DDBJ databases">
        <title>Genomic Encyclopedia of Type Strains, Phase IV (KMG-IV): sequencing the most valuable type-strain genomes for metagenomic binning, comparative biology and taxonomic classification.</title>
        <authorList>
            <person name="Goeker M."/>
        </authorList>
    </citation>
    <scope>NUCLEOTIDE SEQUENCE [LARGE SCALE GENOMIC DNA]</scope>
    <source>
        <strain evidence="19 20">DSM 24032</strain>
    </source>
</reference>
<accession>A0A395JM15</accession>